<evidence type="ECO:0000259" key="1">
    <source>
        <dbReference type="Pfam" id="PF09832"/>
    </source>
</evidence>
<dbReference type="EMBL" id="CP004372">
    <property type="protein sequence ID" value="AHM02935.1"/>
    <property type="molecule type" value="Genomic_DNA"/>
</dbReference>
<dbReference type="Pfam" id="PF09832">
    <property type="entry name" value="DUF2059"/>
    <property type="match status" value="1"/>
</dbReference>
<organism evidence="2 3">
    <name type="scientific">Roseicyclus elongatus DSM 19469</name>
    <dbReference type="NCBI Taxonomy" id="1294273"/>
    <lineage>
        <taxon>Bacteria</taxon>
        <taxon>Pseudomonadati</taxon>
        <taxon>Pseudomonadota</taxon>
        <taxon>Alphaproteobacteria</taxon>
        <taxon>Rhodobacterales</taxon>
        <taxon>Roseobacteraceae</taxon>
        <taxon>Roseicyclus</taxon>
    </lineage>
</organism>
<feature type="domain" description="DUF2059" evidence="1">
    <location>
        <begin position="79"/>
        <end position="134"/>
    </location>
</feature>
<name>W8SKB7_9RHOB</name>
<dbReference type="KEGG" id="red:roselon_00494"/>
<proteinExistence type="predicted"/>
<dbReference type="STRING" id="1294273.roselon_00494"/>
<dbReference type="Proteomes" id="UP000019593">
    <property type="component" value="Chromosome"/>
</dbReference>
<dbReference type="eggNOG" id="ENOG50339A2">
    <property type="taxonomic scope" value="Bacteria"/>
</dbReference>
<evidence type="ECO:0000313" key="2">
    <source>
        <dbReference type="EMBL" id="AHM02935.1"/>
    </source>
</evidence>
<protein>
    <recommendedName>
        <fullName evidence="1">DUF2059 domain-containing protein</fullName>
    </recommendedName>
</protein>
<keyword evidence="3" id="KW-1185">Reference proteome</keyword>
<evidence type="ECO:0000313" key="3">
    <source>
        <dbReference type="Proteomes" id="UP000019593"/>
    </source>
</evidence>
<dbReference type="HOGENOM" id="CLU_1585270_0_0_5"/>
<dbReference type="AlphaFoldDB" id="W8SKB7"/>
<sequence length="168" mass="18206">MPCRCAWPPPSQADPAADARRIAELTLTEEMFAAVMSSQAPIIASALQNNLRMQGIDLSDPQRFTEILTEEMLAEFTTRMRAETAPLYLNAFSPEDLAGIVAFYESETGRALLAATPMLTQQGAVIGGRVGTELGQTLGPRIAARLQAEGIQLTTDPAMNQRLIDSLR</sequence>
<reference evidence="2 3" key="1">
    <citation type="submission" date="2013-03" db="EMBL/GenBank/DDBJ databases">
        <authorList>
            <person name="Fiebig A."/>
            <person name="Goeker M."/>
            <person name="Klenk H.-P.P."/>
        </authorList>
    </citation>
    <scope>NUCLEOTIDE SEQUENCE [LARGE SCALE GENOMIC DNA]</scope>
    <source>
        <strain evidence="3">DSM 19469</strain>
    </source>
</reference>
<accession>W8SKB7</accession>
<gene>
    <name evidence="2" type="ORF">roselon_00494</name>
</gene>
<dbReference type="InterPro" id="IPR018637">
    <property type="entry name" value="DUF2059"/>
</dbReference>